<organism evidence="2 3">
    <name type="scientific">Vibrio ponticus</name>
    <dbReference type="NCBI Taxonomy" id="265668"/>
    <lineage>
        <taxon>Bacteria</taxon>
        <taxon>Pseudomonadati</taxon>
        <taxon>Pseudomonadota</taxon>
        <taxon>Gammaproteobacteria</taxon>
        <taxon>Vibrionales</taxon>
        <taxon>Vibrionaceae</taxon>
        <taxon>Vibrio</taxon>
    </lineage>
</organism>
<dbReference type="InterPro" id="IPR011990">
    <property type="entry name" value="TPR-like_helical_dom_sf"/>
</dbReference>
<reference evidence="2 3" key="1">
    <citation type="submission" date="2018-11" db="EMBL/GenBank/DDBJ databases">
        <title>Vibrio ponticus strain CAIM 1751 pathogenic for the snapper Lutjanus guttatus.</title>
        <authorList>
            <person name="Soto-Rodriguez S."/>
            <person name="Lozano-Olvera R."/>
            <person name="Gomez-Gil B."/>
        </authorList>
    </citation>
    <scope>NUCLEOTIDE SEQUENCE [LARGE SCALE GENOMIC DNA]</scope>
    <source>
        <strain evidence="2 3">CAIM 1751</strain>
    </source>
</reference>
<proteinExistence type="predicted"/>
<dbReference type="EMBL" id="RKIK01000113">
    <property type="protein sequence ID" value="ROV57802.1"/>
    <property type="molecule type" value="Genomic_DNA"/>
</dbReference>
<protein>
    <submittedName>
        <fullName evidence="2">Sel1 repeat family protein</fullName>
    </submittedName>
</protein>
<comment type="caution">
    <text evidence="2">The sequence shown here is derived from an EMBL/GenBank/DDBJ whole genome shotgun (WGS) entry which is preliminary data.</text>
</comment>
<evidence type="ECO:0000313" key="3">
    <source>
        <dbReference type="Proteomes" id="UP000278792"/>
    </source>
</evidence>
<dbReference type="PANTHER" id="PTHR11102">
    <property type="entry name" value="SEL-1-LIKE PROTEIN"/>
    <property type="match status" value="1"/>
</dbReference>
<dbReference type="PANTHER" id="PTHR11102:SF160">
    <property type="entry name" value="ERAD-ASSOCIATED E3 UBIQUITIN-PROTEIN LIGASE COMPONENT HRD3"/>
    <property type="match status" value="1"/>
</dbReference>
<dbReference type="SUPFAM" id="SSF81901">
    <property type="entry name" value="HCP-like"/>
    <property type="match status" value="1"/>
</dbReference>
<name>A0A3N3DTP5_9VIBR</name>
<dbReference type="InterPro" id="IPR050767">
    <property type="entry name" value="Sel1_AlgK"/>
</dbReference>
<keyword evidence="1" id="KW-0732">Signal</keyword>
<dbReference type="InterPro" id="IPR006597">
    <property type="entry name" value="Sel1-like"/>
</dbReference>
<gene>
    <name evidence="2" type="ORF">EGH82_21355</name>
</gene>
<feature type="signal peptide" evidence="1">
    <location>
        <begin position="1"/>
        <end position="20"/>
    </location>
</feature>
<dbReference type="Gene3D" id="1.25.40.10">
    <property type="entry name" value="Tetratricopeptide repeat domain"/>
    <property type="match status" value="1"/>
</dbReference>
<feature type="chain" id="PRO_5018051739" evidence="1">
    <location>
        <begin position="21"/>
        <end position="335"/>
    </location>
</feature>
<sequence>MIKQRCTFLTLLTLVLSANAAAYDLSEEYFEPDELAVLKEAETSNDPGVLLLAADLLIEDAMYQENVERGFQYMTRLAQAGEKKAMIALADQHYGNEEYKQALAWYHKAEKSNDPYVLYSLGVMYFDGEGTKVDYQKANQYYLAAAKGGDADAMYQLAFSYNDGKGVSQDFTQAAHWFEQAANKGDVSAMYNLGIAYLNGEGVVQNCTKAMQLFSHAIEQDEHALSYAKMGDIYSYTEFKQLCGFNTTDYKKALDYYTAGAMQGNAYSQYSVGYAYRNGQGAWSDFVKALAWFEVAQEYGEPDAMKGITDVKRYMTKEDISAAQQLKSALLDQIW</sequence>
<dbReference type="AlphaFoldDB" id="A0A3N3DTP5"/>
<accession>A0A3N3DTP5</accession>
<dbReference type="Proteomes" id="UP000278792">
    <property type="component" value="Unassembled WGS sequence"/>
</dbReference>
<dbReference type="Pfam" id="PF08238">
    <property type="entry name" value="Sel1"/>
    <property type="match status" value="6"/>
</dbReference>
<dbReference type="SMART" id="SM00671">
    <property type="entry name" value="SEL1"/>
    <property type="match status" value="6"/>
</dbReference>
<evidence type="ECO:0000256" key="1">
    <source>
        <dbReference type="SAM" id="SignalP"/>
    </source>
</evidence>
<evidence type="ECO:0000313" key="2">
    <source>
        <dbReference type="EMBL" id="ROV57802.1"/>
    </source>
</evidence>
<dbReference type="RefSeq" id="WP_123783601.1">
    <property type="nucleotide sequence ID" value="NZ_RKIK01000113.1"/>
</dbReference>